<dbReference type="PANTHER" id="PTHR43798">
    <property type="entry name" value="MONOACYLGLYCEROL LIPASE"/>
    <property type="match status" value="1"/>
</dbReference>
<dbReference type="PANTHER" id="PTHR43798:SF33">
    <property type="entry name" value="HYDROLASE, PUTATIVE (AFU_ORTHOLOGUE AFUA_2G14860)-RELATED"/>
    <property type="match status" value="1"/>
</dbReference>
<comment type="caution">
    <text evidence="5">The sequence shown here is derived from an EMBL/GenBank/DDBJ whole genome shotgun (WGS) entry which is preliminary data.</text>
</comment>
<dbReference type="STRING" id="83449.BON30_05615"/>
<sequence>MRFSRLEVLGWALLCALVAACSHHASSGASQPLDTGEHQQVINGVRLYYRVAGEAPRQQAPVLFLHGGPGYNSYSFARLMGARLEKGQRMVYLDQRGCGRSERPWDNTYSLEVLLRDLEALRQELDVERWVLMGHSTGATLALEYAARYPERVVGVVYVSGMSDAAFSFATWKQELERQHPGRIAVTDPAGTSSDYAQVMKALRGLDAQAFFNRLQFHDAVYLQQQEAVDLESGLRNTGELSRTLFATELTQYRFTQPERVTAPVLVIGGRYDSSIGLPSLKALAASLPRATFLEYEKSGHFPYLEEADRFEKDVKGFLASLR</sequence>
<evidence type="ECO:0000313" key="6">
    <source>
        <dbReference type="Proteomes" id="UP000182229"/>
    </source>
</evidence>
<evidence type="ECO:0000259" key="4">
    <source>
        <dbReference type="Pfam" id="PF00561"/>
    </source>
</evidence>
<protein>
    <recommendedName>
        <fullName evidence="4">AB hydrolase-1 domain-containing protein</fullName>
    </recommendedName>
</protein>
<reference evidence="5 6" key="2">
    <citation type="submission" date="2016-12" db="EMBL/GenBank/DDBJ databases">
        <title>Draft Genome Sequence of Cystobacter ferrugineus Strain Cbfe23.</title>
        <authorList>
            <person name="Akbar S."/>
            <person name="Dowd S.E."/>
            <person name="Stevens D.C."/>
        </authorList>
    </citation>
    <scope>NUCLEOTIDE SEQUENCE [LARGE SCALE GENOMIC DNA]</scope>
    <source>
        <strain evidence="5 6">Cbfe23</strain>
    </source>
</reference>
<accession>A0A1L9BK51</accession>
<feature type="domain" description="AB hydrolase-1" evidence="4">
    <location>
        <begin position="61"/>
        <end position="308"/>
    </location>
</feature>
<dbReference type="InterPro" id="IPR002410">
    <property type="entry name" value="Peptidase_S33"/>
</dbReference>
<dbReference type="PROSITE" id="PS51257">
    <property type="entry name" value="PROKAR_LIPOPROTEIN"/>
    <property type="match status" value="1"/>
</dbReference>
<proteinExistence type="inferred from homology"/>
<gene>
    <name evidence="5" type="ORF">BON30_05615</name>
</gene>
<dbReference type="RefSeq" id="WP_071896756.1">
    <property type="nucleotide sequence ID" value="NZ_MPIN01000001.1"/>
</dbReference>
<dbReference type="AlphaFoldDB" id="A0A1L9BK51"/>
<dbReference type="GO" id="GO:0006508">
    <property type="term" value="P:proteolysis"/>
    <property type="evidence" value="ECO:0007669"/>
    <property type="project" value="InterPro"/>
</dbReference>
<dbReference type="Gene3D" id="3.40.50.1820">
    <property type="entry name" value="alpha/beta hydrolase"/>
    <property type="match status" value="1"/>
</dbReference>
<keyword evidence="3" id="KW-0732">Signal</keyword>
<dbReference type="PRINTS" id="PR00111">
    <property type="entry name" value="ABHYDROLASE"/>
</dbReference>
<dbReference type="SUPFAM" id="SSF53474">
    <property type="entry name" value="alpha/beta-Hydrolases"/>
    <property type="match status" value="1"/>
</dbReference>
<evidence type="ECO:0000313" key="5">
    <source>
        <dbReference type="EMBL" id="OJH42660.1"/>
    </source>
</evidence>
<dbReference type="InterPro" id="IPR029058">
    <property type="entry name" value="AB_hydrolase_fold"/>
</dbReference>
<dbReference type="GO" id="GO:0008233">
    <property type="term" value="F:peptidase activity"/>
    <property type="evidence" value="ECO:0007669"/>
    <property type="project" value="InterPro"/>
</dbReference>
<keyword evidence="2" id="KW-0378">Hydrolase</keyword>
<name>A0A1L9BK51_9BACT</name>
<dbReference type="Pfam" id="PF00561">
    <property type="entry name" value="Abhydrolase_1"/>
    <property type="match status" value="1"/>
</dbReference>
<dbReference type="GO" id="GO:0016020">
    <property type="term" value="C:membrane"/>
    <property type="evidence" value="ECO:0007669"/>
    <property type="project" value="TreeGrafter"/>
</dbReference>
<dbReference type="PRINTS" id="PR00793">
    <property type="entry name" value="PROAMNOPTASE"/>
</dbReference>
<reference evidence="6" key="1">
    <citation type="submission" date="2016-11" db="EMBL/GenBank/DDBJ databases">
        <authorList>
            <person name="Shukria A."/>
            <person name="Stevens D.C."/>
        </authorList>
    </citation>
    <scope>NUCLEOTIDE SEQUENCE [LARGE SCALE GENOMIC DNA]</scope>
    <source>
        <strain evidence="6">Cbfe23</strain>
    </source>
</reference>
<comment type="similarity">
    <text evidence="1">Belongs to the peptidase S33 family.</text>
</comment>
<evidence type="ECO:0000256" key="1">
    <source>
        <dbReference type="ARBA" id="ARBA00010088"/>
    </source>
</evidence>
<dbReference type="InterPro" id="IPR000073">
    <property type="entry name" value="AB_hydrolase_1"/>
</dbReference>
<keyword evidence="6" id="KW-1185">Reference proteome</keyword>
<evidence type="ECO:0000256" key="2">
    <source>
        <dbReference type="ARBA" id="ARBA00022801"/>
    </source>
</evidence>
<evidence type="ECO:0000256" key="3">
    <source>
        <dbReference type="SAM" id="SignalP"/>
    </source>
</evidence>
<dbReference type="InterPro" id="IPR050266">
    <property type="entry name" value="AB_hydrolase_sf"/>
</dbReference>
<dbReference type="EMBL" id="MPIN01000001">
    <property type="protein sequence ID" value="OJH42660.1"/>
    <property type="molecule type" value="Genomic_DNA"/>
</dbReference>
<organism evidence="5 6">
    <name type="scientific">Cystobacter ferrugineus</name>
    <dbReference type="NCBI Taxonomy" id="83449"/>
    <lineage>
        <taxon>Bacteria</taxon>
        <taxon>Pseudomonadati</taxon>
        <taxon>Myxococcota</taxon>
        <taxon>Myxococcia</taxon>
        <taxon>Myxococcales</taxon>
        <taxon>Cystobacterineae</taxon>
        <taxon>Archangiaceae</taxon>
        <taxon>Cystobacter</taxon>
    </lineage>
</organism>
<feature type="signal peptide" evidence="3">
    <location>
        <begin position="1"/>
        <end position="25"/>
    </location>
</feature>
<feature type="chain" id="PRO_5012882980" description="AB hydrolase-1 domain-containing protein" evidence="3">
    <location>
        <begin position="26"/>
        <end position="323"/>
    </location>
</feature>
<dbReference type="OrthoDB" id="9793083at2"/>
<dbReference type="Proteomes" id="UP000182229">
    <property type="component" value="Unassembled WGS sequence"/>
</dbReference>